<dbReference type="GO" id="GO:0016491">
    <property type="term" value="F:oxidoreductase activity"/>
    <property type="evidence" value="ECO:0007669"/>
    <property type="project" value="UniProtKB-KW"/>
</dbReference>
<feature type="domain" description="NADP-dependent oxidoreductase" evidence="5">
    <location>
        <begin position="15"/>
        <end position="336"/>
    </location>
</feature>
<dbReference type="Proteomes" id="UP000515514">
    <property type="component" value="Chromosome"/>
</dbReference>
<name>A0A7G8PSI8_9FLAO</name>
<dbReference type="NCBIfam" id="NF007912">
    <property type="entry name" value="PRK10625.1"/>
    <property type="match status" value="1"/>
</dbReference>
<dbReference type="Gene3D" id="3.20.20.100">
    <property type="entry name" value="NADP-dependent oxidoreductase domain"/>
    <property type="match status" value="1"/>
</dbReference>
<dbReference type="InterPro" id="IPR036812">
    <property type="entry name" value="NAD(P)_OxRdtase_dom_sf"/>
</dbReference>
<dbReference type="FunFam" id="3.20.20.100:FF:000005">
    <property type="entry name" value="NADP(H)-dependent aldo-keto reductase"/>
    <property type="match status" value="1"/>
</dbReference>
<evidence type="ECO:0000256" key="1">
    <source>
        <dbReference type="ARBA" id="ARBA00022857"/>
    </source>
</evidence>
<keyword evidence="2" id="KW-0560">Oxidoreductase</keyword>
<accession>A0A7G8PSI8</accession>
<dbReference type="Pfam" id="PF00248">
    <property type="entry name" value="Aldo_ket_red"/>
    <property type="match status" value="1"/>
</dbReference>
<dbReference type="AlphaFoldDB" id="A0A7G8PSI8"/>
<organism evidence="6 7">
    <name type="scientific">Constantimarinum furrinae</name>
    <dbReference type="NCBI Taxonomy" id="2562285"/>
    <lineage>
        <taxon>Bacteria</taxon>
        <taxon>Pseudomonadati</taxon>
        <taxon>Bacteroidota</taxon>
        <taxon>Flavobacteriia</taxon>
        <taxon>Flavobacteriales</taxon>
        <taxon>Flavobacteriaceae</taxon>
        <taxon>Altibacter/Constantimarinum group</taxon>
        <taxon>Constantimarinum</taxon>
    </lineage>
</organism>
<dbReference type="RefSeq" id="WP_186990954.1">
    <property type="nucleotide sequence ID" value="NZ_CP052909.1"/>
</dbReference>
<evidence type="ECO:0000259" key="5">
    <source>
        <dbReference type="Pfam" id="PF00248"/>
    </source>
</evidence>
<sequence>MKYIHFPNTELEVSKICLGTMTWGQQNTEAEGHAQMELALEKGVNFIDTAEMYSVPGKAETQGSTERIIGSWIKKTGKRDKIVLASKITGPNRFFEFIRKDLSFSGNALEEALNNSLKRLNTDYLDLYQLHWPERSVNIFGTRDYDYSRNNEWKDNIAVLIERMEALVATGKVRYIGLSNETPFGLMRYMEEARKGATKMVSVQNAYNLLNRRDEIGLTEVLQQEKIGYLPYSPLAFGQLSGKYLNGARPENARVTLFPNYSRYQGKGSFEATARYQSIAAKHGLSLAQMALAFVRQQPFVTSTIIGATTLQQLSENIDSVDLELSEEILKEINEVHQEIPNPAP</sequence>
<keyword evidence="7" id="KW-1185">Reference proteome</keyword>
<evidence type="ECO:0000313" key="7">
    <source>
        <dbReference type="Proteomes" id="UP000515514"/>
    </source>
</evidence>
<dbReference type="PANTHER" id="PTHR43364:SF4">
    <property type="entry name" value="NAD(P)-LINKED OXIDOREDUCTASE SUPERFAMILY PROTEIN"/>
    <property type="match status" value="1"/>
</dbReference>
<dbReference type="KEGG" id="alti:ALE3EI_0728"/>
<reference evidence="6 7" key="1">
    <citation type="submission" date="2020-04" db="EMBL/GenBank/DDBJ databases">
        <title>Genome sequence of Altibacter aquimarinus strain ALE3EI.</title>
        <authorList>
            <person name="Oh H.-M."/>
            <person name="Jang D."/>
        </authorList>
    </citation>
    <scope>NUCLEOTIDE SEQUENCE [LARGE SCALE GENOMIC DNA]</scope>
    <source>
        <strain evidence="6 7">ALE3EI</strain>
    </source>
</reference>
<evidence type="ECO:0000313" key="6">
    <source>
        <dbReference type="EMBL" id="QNJ97304.1"/>
    </source>
</evidence>
<dbReference type="PANTHER" id="PTHR43364">
    <property type="entry name" value="NADH-SPECIFIC METHYLGLYOXAL REDUCTASE-RELATED"/>
    <property type="match status" value="1"/>
</dbReference>
<gene>
    <name evidence="6" type="ORF">ALE3EI_0728</name>
</gene>
<dbReference type="CDD" id="cd19094">
    <property type="entry name" value="AKR_Tas-like"/>
    <property type="match status" value="1"/>
</dbReference>
<evidence type="ECO:0000256" key="4">
    <source>
        <dbReference type="ARBA" id="ARBA00070119"/>
    </source>
</evidence>
<dbReference type="InterPro" id="IPR050523">
    <property type="entry name" value="AKR_Detox_Biosynth"/>
</dbReference>
<evidence type="ECO:0000256" key="2">
    <source>
        <dbReference type="ARBA" id="ARBA00023002"/>
    </source>
</evidence>
<dbReference type="SUPFAM" id="SSF51430">
    <property type="entry name" value="NAD(P)-linked oxidoreductase"/>
    <property type="match status" value="1"/>
</dbReference>
<dbReference type="EMBL" id="CP052909">
    <property type="protein sequence ID" value="QNJ97304.1"/>
    <property type="molecule type" value="Genomic_DNA"/>
</dbReference>
<dbReference type="InterPro" id="IPR023210">
    <property type="entry name" value="NADP_OxRdtase_dom"/>
</dbReference>
<evidence type="ECO:0000256" key="3">
    <source>
        <dbReference type="ARBA" id="ARBA00038157"/>
    </source>
</evidence>
<protein>
    <recommendedName>
        <fullName evidence="4">Protein tas</fullName>
    </recommendedName>
</protein>
<proteinExistence type="inferred from homology"/>
<keyword evidence="1" id="KW-0521">NADP</keyword>
<comment type="similarity">
    <text evidence="3">Belongs to the aldo/keto reductase family. Aldo/keto reductase 2 subfamily.</text>
</comment>